<organism evidence="2 3">
    <name type="scientific">Pedobacter miscanthi</name>
    <dbReference type="NCBI Taxonomy" id="2259170"/>
    <lineage>
        <taxon>Bacteria</taxon>
        <taxon>Pseudomonadati</taxon>
        <taxon>Bacteroidota</taxon>
        <taxon>Sphingobacteriia</taxon>
        <taxon>Sphingobacteriales</taxon>
        <taxon>Sphingobacteriaceae</taxon>
        <taxon>Pedobacter</taxon>
    </lineage>
</organism>
<keyword evidence="1" id="KW-0812">Transmembrane</keyword>
<proteinExistence type="predicted"/>
<evidence type="ECO:0000313" key="2">
    <source>
        <dbReference type="EMBL" id="RBQ11447.1"/>
    </source>
</evidence>
<evidence type="ECO:0000256" key="1">
    <source>
        <dbReference type="SAM" id="Phobius"/>
    </source>
</evidence>
<dbReference type="EMBL" id="QNQU01000002">
    <property type="protein sequence ID" value="RBQ11447.1"/>
    <property type="molecule type" value="Genomic_DNA"/>
</dbReference>
<name>A0A366LC32_9SPHI</name>
<feature type="transmembrane region" description="Helical" evidence="1">
    <location>
        <begin position="6"/>
        <end position="28"/>
    </location>
</feature>
<dbReference type="Proteomes" id="UP000252081">
    <property type="component" value="Unassembled WGS sequence"/>
</dbReference>
<reference evidence="2 3" key="1">
    <citation type="submission" date="2018-07" db="EMBL/GenBank/DDBJ databases">
        <title>A draft genome of a endophytic bacteria, a new species of Pedobacter.</title>
        <authorList>
            <person name="Zhang Z.D."/>
            <person name="Chen Z.J."/>
        </authorList>
    </citation>
    <scope>NUCLEOTIDE SEQUENCE [LARGE SCALE GENOMIC DNA]</scope>
    <source>
        <strain evidence="2 3">RS10</strain>
    </source>
</reference>
<comment type="caution">
    <text evidence="2">The sequence shown here is derived from an EMBL/GenBank/DDBJ whole genome shotgun (WGS) entry which is preliminary data.</text>
</comment>
<gene>
    <name evidence="2" type="ORF">DRW42_03000</name>
</gene>
<sequence length="62" mass="7099">MPAANEVVFFIFLILVSIWLLIIICKLLHRAFCTRYILLNPAPFQLRVAPEVYIAIIATDPI</sequence>
<keyword evidence="1" id="KW-0472">Membrane</keyword>
<keyword evidence="3" id="KW-1185">Reference proteome</keyword>
<accession>A0A366LC32</accession>
<evidence type="ECO:0000313" key="3">
    <source>
        <dbReference type="Proteomes" id="UP000252081"/>
    </source>
</evidence>
<protein>
    <submittedName>
        <fullName evidence="2">Uncharacterized protein</fullName>
    </submittedName>
</protein>
<dbReference type="AlphaFoldDB" id="A0A366LC32"/>
<keyword evidence="1" id="KW-1133">Transmembrane helix</keyword>